<reference evidence="1 2" key="1">
    <citation type="submission" date="2020-08" db="EMBL/GenBank/DDBJ databases">
        <title>Genomic Encyclopedia of Type Strains, Phase IV (KMG-V): Genome sequencing to study the core and pangenomes of soil and plant-associated prokaryotes.</title>
        <authorList>
            <person name="Whitman W."/>
        </authorList>
    </citation>
    <scope>NUCLEOTIDE SEQUENCE [LARGE SCALE GENOMIC DNA]</scope>
    <source>
        <strain evidence="1 2">SEMIA 402</strain>
    </source>
</reference>
<organism evidence="1 2">
    <name type="scientific">Rhizobium mongolense</name>
    <dbReference type="NCBI Taxonomy" id="57676"/>
    <lineage>
        <taxon>Bacteria</taxon>
        <taxon>Pseudomonadati</taxon>
        <taxon>Pseudomonadota</taxon>
        <taxon>Alphaproteobacteria</taxon>
        <taxon>Hyphomicrobiales</taxon>
        <taxon>Rhizobiaceae</taxon>
        <taxon>Rhizobium/Agrobacterium group</taxon>
        <taxon>Rhizobium</taxon>
    </lineage>
</organism>
<dbReference type="Proteomes" id="UP000533641">
    <property type="component" value="Unassembled WGS sequence"/>
</dbReference>
<gene>
    <name evidence="1" type="ORF">GGE12_005239</name>
</gene>
<dbReference type="EMBL" id="JACIGM010000013">
    <property type="protein sequence ID" value="MBB4277432.1"/>
    <property type="molecule type" value="Genomic_DNA"/>
</dbReference>
<name>A0A7W6WGG2_9HYPH</name>
<sequence length="124" mass="13145">MISSARDRGSDFVALASSARAMPFSDDTRSRHAIALPAKTVFDRNGMKLLLILASPECSGNCYRVKKGQQLPGVFVLGLPQGSEITPASGKSWQSRHLAMANAPVSVCARATICVGLTNREAIA</sequence>
<protein>
    <submittedName>
        <fullName evidence="1">Uncharacterized protein</fullName>
    </submittedName>
</protein>
<evidence type="ECO:0000313" key="1">
    <source>
        <dbReference type="EMBL" id="MBB4277432.1"/>
    </source>
</evidence>
<comment type="caution">
    <text evidence="1">The sequence shown here is derived from an EMBL/GenBank/DDBJ whole genome shotgun (WGS) entry which is preliminary data.</text>
</comment>
<proteinExistence type="predicted"/>
<dbReference type="AlphaFoldDB" id="A0A7W6WGG2"/>
<evidence type="ECO:0000313" key="2">
    <source>
        <dbReference type="Proteomes" id="UP000533641"/>
    </source>
</evidence>
<dbReference type="RefSeq" id="WP_183927978.1">
    <property type="nucleotide sequence ID" value="NZ_JACIGM010000013.1"/>
</dbReference>
<accession>A0A7W6WGG2</accession>